<evidence type="ECO:0000256" key="2">
    <source>
        <dbReference type="SAM" id="Phobius"/>
    </source>
</evidence>
<dbReference type="Gene3D" id="2.60.530.10">
    <property type="entry name" value="Major cell-surface adhesin PAc"/>
    <property type="match status" value="1"/>
</dbReference>
<dbReference type="AlphaFoldDB" id="A0A2A5SP47"/>
<feature type="compositionally biased region" description="Polar residues" evidence="1">
    <location>
        <begin position="1182"/>
        <end position="1191"/>
    </location>
</feature>
<dbReference type="NCBIfam" id="TIGR01167">
    <property type="entry name" value="LPXTG_anchor"/>
    <property type="match status" value="1"/>
</dbReference>
<evidence type="ECO:0000313" key="6">
    <source>
        <dbReference type="Proteomes" id="UP000218711"/>
    </source>
</evidence>
<name>A0A2A5SP47_LACLC</name>
<accession>A0A2A5SP47</accession>
<dbReference type="SUPFAM" id="SSF74914">
    <property type="entry name" value="V-region of surface antigen I/II (SA I/II, PAC)"/>
    <property type="match status" value="1"/>
</dbReference>
<feature type="compositionally biased region" description="Polar residues" evidence="1">
    <location>
        <begin position="360"/>
        <end position="383"/>
    </location>
</feature>
<dbReference type="Pfam" id="PF18652">
    <property type="entry name" value="Adhesin_P1_N"/>
    <property type="match status" value="1"/>
</dbReference>
<proteinExistence type="predicted"/>
<organism evidence="5 6">
    <name type="scientific">Lactococcus cremoris subsp. tructae</name>
    <dbReference type="NCBI Taxonomy" id="542833"/>
    <lineage>
        <taxon>Bacteria</taxon>
        <taxon>Bacillati</taxon>
        <taxon>Bacillota</taxon>
        <taxon>Bacilli</taxon>
        <taxon>Lactobacillales</taxon>
        <taxon>Streptococcaceae</taxon>
        <taxon>Lactococcus</taxon>
    </lineage>
</organism>
<dbReference type="Proteomes" id="UP000218711">
    <property type="component" value="Unassembled WGS sequence"/>
</dbReference>
<feature type="transmembrane region" description="Helical" evidence="2">
    <location>
        <begin position="1219"/>
        <end position="1237"/>
    </location>
</feature>
<comment type="caution">
    <text evidence="5">The sequence shown here is derived from an EMBL/GenBank/DDBJ whole genome shotgun (WGS) entry which is preliminary data.</text>
</comment>
<feature type="region of interest" description="Disordered" evidence="1">
    <location>
        <begin position="345"/>
        <end position="405"/>
    </location>
</feature>
<dbReference type="InterPro" id="IPR041324">
    <property type="entry name" value="AgI/II_N"/>
</dbReference>
<keyword evidence="2" id="KW-0812">Transmembrane</keyword>
<dbReference type="EMBL" id="JXKC01000020">
    <property type="protein sequence ID" value="PCS15665.1"/>
    <property type="molecule type" value="Genomic_DNA"/>
</dbReference>
<sequence length="1255" mass="136231">MKKTLKDQLLGVSKAHLNWKNKTKVFIYGTAILLMVAPNLASSVSRASADEEGNAPKVTQAGERSGKLALNVSHSALDQAISDAKAGGLTLKEEAIQDKGNAQGTDAITKLQKAISDDYASQVSTIQKQTSDYKTALTKYNQEEADYKKQLATIQTAIDNHEAGAPSEAIGQGLNFRSSQNPDAVIKAVQFSGSGSGALLKANTLKDGMDGLNSITSGSTASSPQFYTVGGAGNAFGLFLDSGQSVTITYSNLKSLTVGKTAAAQIKATYKNVNGKRMGLILPKDPGNQFHYGVNTNGRIFTNNPQAVQETLQFYDLSGKIIPFITTDTAQAQFMLGSLNYSKAKTQDGGTPPNDDGYNSHESASFDNTKATGKPFGQSSVSKVSGVPTAGADATGDSWGANPTGTNETWSAKALNDYTYNGALMDTTEWDTHIKDAWYGAFRLIPKDGETSISVTWRTTTANMWASFNGQLPTKYAIPTPPTPPLKPTATYHFDKATFQTDNTKAVTQTDGTDLNGALINKQEIENWVLSNEALPAGHEAIKSYVMTDPLPEGFKLDLEQSKTLSPDYDLSFDEKTNTVVLTANKATLEAMNKDLNQAYQVPKATLQGQVTKDASSFKNNFETVINDYTVNSNEVEIHTPTVKPEKSNENASGTTINGQGIDVDATNYYKLKWNLSGYKGVASSKDDIDRGFYFVDAAPDIVNVDSKNISFKDNQGNEVKGITAKVYASLAEAPVEVQKVLKDNNISPKGQFVFYSADNSQDFFKNYVQSGTDILITQPMTFKADAKGEYQNTDYQIDFGNAYEGDTVKNNIVPPKVTKKVSIDGGKTWYDSKDLPDNDSNYDYKLDYQFTANGDYTKVLLGDNFESSQWTDLSKATVTDKSGNQIAGKFTVLNESGKEVTKDFNNHVFQTDGKKEVLQIIFTPDKISDLTALASSDDPKRLITLSMNFKDVTLKGATGAELSNYLDKEGKIVTPNIGQLDTTSKTVTGENTKDKITKSNVTKVIPPQLTPMINKYVYETGVGSTVDLYGKDVKLPEYLSKVAQFTSLNLNKDKKVKVGDTVKWMVVGQSGNTSLMKNIVDTLPKELSFAENSNIKVFVLKNDGKSLDEVTKDWKIETKGKTLTATPNDPSKYFFAGSSTDSRVVITLDTTLNEDAKTGTFTNIATLNTKDGKHKDDKANVHTTVKPTTPQKEDKPSIPEKVITEVTGSLPKTGEGKAALGISLFGIALLGLAAFLKRRSIVMAYRKVVRKILK</sequence>
<dbReference type="InterPro" id="IPR026345">
    <property type="entry name" value="Adh_isopep-form_adh_dom"/>
</dbReference>
<dbReference type="NCBIfam" id="TIGR04228">
    <property type="entry name" value="isopep_sspB_C2"/>
    <property type="match status" value="1"/>
</dbReference>
<dbReference type="Pfam" id="PF17998">
    <property type="entry name" value="AgI_II_C2"/>
    <property type="match status" value="1"/>
</dbReference>
<feature type="domain" description="Adhesin isopeptide-forming adherence" evidence="3">
    <location>
        <begin position="645"/>
        <end position="813"/>
    </location>
</feature>
<evidence type="ECO:0000259" key="3">
    <source>
        <dbReference type="Pfam" id="PF17998"/>
    </source>
</evidence>
<evidence type="ECO:0000313" key="5">
    <source>
        <dbReference type="EMBL" id="PCS15665.1"/>
    </source>
</evidence>
<feature type="region of interest" description="Disordered" evidence="1">
    <location>
        <begin position="1174"/>
        <end position="1198"/>
    </location>
</feature>
<keyword evidence="2" id="KW-1133">Transmembrane helix</keyword>
<evidence type="ECO:0000259" key="4">
    <source>
        <dbReference type="Pfam" id="PF18652"/>
    </source>
</evidence>
<protein>
    <submittedName>
        <fullName evidence="5">Cell surface antigen I/II</fullName>
    </submittedName>
</protein>
<dbReference type="RefSeq" id="WP_096816679.1">
    <property type="nucleotide sequence ID" value="NZ_JXKC01000020.1"/>
</dbReference>
<gene>
    <name evidence="5" type="ORF">RU92_GL001624</name>
</gene>
<keyword evidence="2" id="KW-0472">Membrane</keyword>
<dbReference type="Gene3D" id="2.60.40.740">
    <property type="match status" value="3"/>
</dbReference>
<reference evidence="5 6" key="1">
    <citation type="submission" date="2014-12" db="EMBL/GenBank/DDBJ databases">
        <title>Draft genome sequences of 10 type strains of Lactococcus.</title>
        <authorList>
            <person name="Sun Z."/>
            <person name="Zhong Z."/>
            <person name="Liu W."/>
            <person name="Zhang W."/>
            <person name="Zhang H."/>
        </authorList>
    </citation>
    <scope>NUCLEOTIDE SEQUENCE [LARGE SCALE GENOMIC DNA]</scope>
    <source>
        <strain evidence="5 6">DSM 21502</strain>
    </source>
</reference>
<evidence type="ECO:0000256" key="1">
    <source>
        <dbReference type="SAM" id="MobiDB-lite"/>
    </source>
</evidence>
<feature type="domain" description="Antigen I/II N-terminal" evidence="4">
    <location>
        <begin position="60"/>
        <end position="154"/>
    </location>
</feature>
<dbReference type="InterPro" id="IPR036234">
    <property type="entry name" value="SA_I/II_PAC_V_sf"/>
</dbReference>